<dbReference type="Pfam" id="PF00550">
    <property type="entry name" value="PP-binding"/>
    <property type="match status" value="1"/>
</dbReference>
<dbReference type="InterPro" id="IPR036736">
    <property type="entry name" value="ACP-like_sf"/>
</dbReference>
<dbReference type="InterPro" id="IPR020806">
    <property type="entry name" value="PKS_PP-bd"/>
</dbReference>
<gene>
    <name evidence="4" type="ORF">BS329_40835</name>
</gene>
<evidence type="ECO:0000256" key="2">
    <source>
        <dbReference type="ARBA" id="ARBA00022553"/>
    </source>
</evidence>
<keyword evidence="5" id="KW-1185">Reference proteome</keyword>
<sequence length="81" mass="8318">MTTTHDIPELIVSLYRESLGDDTLAADSDFFESNGDSLAAFQITAGLQDALGIEVSVALVFAYPSPADLAAVIASDAPGSA</sequence>
<evidence type="ECO:0000313" key="5">
    <source>
        <dbReference type="Proteomes" id="UP000187486"/>
    </source>
</evidence>
<comment type="caution">
    <text evidence="4">The sequence shown here is derived from an EMBL/GenBank/DDBJ whole genome shotgun (WGS) entry which is preliminary data.</text>
</comment>
<organism evidence="4 5">
    <name type="scientific">Amycolatopsis coloradensis</name>
    <dbReference type="NCBI Taxonomy" id="76021"/>
    <lineage>
        <taxon>Bacteria</taxon>
        <taxon>Bacillati</taxon>
        <taxon>Actinomycetota</taxon>
        <taxon>Actinomycetes</taxon>
        <taxon>Pseudonocardiales</taxon>
        <taxon>Pseudonocardiaceae</taxon>
        <taxon>Amycolatopsis</taxon>
    </lineage>
</organism>
<dbReference type="PROSITE" id="PS50075">
    <property type="entry name" value="CARRIER"/>
    <property type="match status" value="1"/>
</dbReference>
<evidence type="ECO:0000259" key="3">
    <source>
        <dbReference type="PROSITE" id="PS50075"/>
    </source>
</evidence>
<accession>A0A1R0KDR3</accession>
<dbReference type="Gene3D" id="1.10.1200.10">
    <property type="entry name" value="ACP-like"/>
    <property type="match status" value="1"/>
</dbReference>
<keyword evidence="2" id="KW-0597">Phosphoprotein</keyword>
<dbReference type="AlphaFoldDB" id="A0A1R0KDR3"/>
<feature type="domain" description="Carrier" evidence="3">
    <location>
        <begin position="2"/>
        <end position="77"/>
    </location>
</feature>
<dbReference type="Proteomes" id="UP000187486">
    <property type="component" value="Unassembled WGS sequence"/>
</dbReference>
<protein>
    <recommendedName>
        <fullName evidence="3">Carrier domain-containing protein</fullName>
    </recommendedName>
</protein>
<evidence type="ECO:0000256" key="1">
    <source>
        <dbReference type="ARBA" id="ARBA00022450"/>
    </source>
</evidence>
<reference evidence="4 5" key="1">
    <citation type="submission" date="2016-01" db="EMBL/GenBank/DDBJ databases">
        <title>Amycolatopsis coloradensis genome sequencing and assembly.</title>
        <authorList>
            <person name="Mayilraj S."/>
        </authorList>
    </citation>
    <scope>NUCLEOTIDE SEQUENCE [LARGE SCALE GENOMIC DNA]</scope>
    <source>
        <strain evidence="4 5">DSM 44225</strain>
    </source>
</reference>
<dbReference type="EMBL" id="MQUQ01000041">
    <property type="protein sequence ID" value="OLZ43077.1"/>
    <property type="molecule type" value="Genomic_DNA"/>
</dbReference>
<dbReference type="OrthoDB" id="4237505at2"/>
<dbReference type="InterPro" id="IPR009081">
    <property type="entry name" value="PP-bd_ACP"/>
</dbReference>
<name>A0A1R0KDR3_9PSEU</name>
<dbReference type="STRING" id="76021.BS329_40835"/>
<dbReference type="GO" id="GO:0031177">
    <property type="term" value="F:phosphopantetheine binding"/>
    <property type="evidence" value="ECO:0007669"/>
    <property type="project" value="InterPro"/>
</dbReference>
<proteinExistence type="predicted"/>
<keyword evidence="1" id="KW-0596">Phosphopantetheine</keyword>
<evidence type="ECO:0000313" key="4">
    <source>
        <dbReference type="EMBL" id="OLZ43077.1"/>
    </source>
</evidence>
<dbReference type="SUPFAM" id="SSF47336">
    <property type="entry name" value="ACP-like"/>
    <property type="match status" value="1"/>
</dbReference>
<dbReference type="SMART" id="SM00823">
    <property type="entry name" value="PKS_PP"/>
    <property type="match status" value="1"/>
</dbReference>
<dbReference type="RefSeq" id="WP_076168877.1">
    <property type="nucleotide sequence ID" value="NZ_JBEZVB010000143.1"/>
</dbReference>